<evidence type="ECO:0000256" key="2">
    <source>
        <dbReference type="SAM" id="SignalP"/>
    </source>
</evidence>
<feature type="region of interest" description="Disordered" evidence="1">
    <location>
        <begin position="28"/>
        <end position="49"/>
    </location>
</feature>
<dbReference type="Proteomes" id="UP001295423">
    <property type="component" value="Unassembled WGS sequence"/>
</dbReference>
<protein>
    <recommendedName>
        <fullName evidence="5">PS II complex 12 kDa extrinsic protein</fullName>
    </recommendedName>
</protein>
<feature type="signal peptide" evidence="2">
    <location>
        <begin position="1"/>
        <end position="24"/>
    </location>
</feature>
<keyword evidence="4" id="KW-1185">Reference proteome</keyword>
<name>A0AAD2FEE7_9STRA</name>
<dbReference type="AlphaFoldDB" id="A0AAD2FEE7"/>
<evidence type="ECO:0000313" key="3">
    <source>
        <dbReference type="EMBL" id="CAJ1932477.1"/>
    </source>
</evidence>
<evidence type="ECO:0000313" key="4">
    <source>
        <dbReference type="Proteomes" id="UP001295423"/>
    </source>
</evidence>
<accession>A0AAD2FEE7</accession>
<feature type="chain" id="PRO_5042137125" description="PS II complex 12 kDa extrinsic protein" evidence="2">
    <location>
        <begin position="25"/>
        <end position="152"/>
    </location>
</feature>
<proteinExistence type="predicted"/>
<evidence type="ECO:0000256" key="1">
    <source>
        <dbReference type="SAM" id="MobiDB-lite"/>
    </source>
</evidence>
<comment type="caution">
    <text evidence="3">The sequence shown here is derived from an EMBL/GenBank/DDBJ whole genome shotgun (WGS) entry which is preliminary data.</text>
</comment>
<reference evidence="3" key="1">
    <citation type="submission" date="2023-08" db="EMBL/GenBank/DDBJ databases">
        <authorList>
            <person name="Audoor S."/>
            <person name="Bilcke G."/>
        </authorList>
    </citation>
    <scope>NUCLEOTIDE SEQUENCE</scope>
</reference>
<sequence length="152" mass="16242">MAPRTALHLTLALAVAMTGEFALGFTPKANTNMPPSPASSTSSTTTNSADSVVSQHMLSSFGLESERGDKTQVFSNSVLASCDILPSFRTAHGILSPETVSRMAENTDFGEGNQAVSRFLSRYQETGPMSCLDMLSDADILPHLTRAMRDIL</sequence>
<organism evidence="3 4">
    <name type="scientific">Cylindrotheca closterium</name>
    <dbReference type="NCBI Taxonomy" id="2856"/>
    <lineage>
        <taxon>Eukaryota</taxon>
        <taxon>Sar</taxon>
        <taxon>Stramenopiles</taxon>
        <taxon>Ochrophyta</taxon>
        <taxon>Bacillariophyta</taxon>
        <taxon>Bacillariophyceae</taxon>
        <taxon>Bacillariophycidae</taxon>
        <taxon>Bacillariales</taxon>
        <taxon>Bacillariaceae</taxon>
        <taxon>Cylindrotheca</taxon>
    </lineage>
</organism>
<dbReference type="EMBL" id="CAKOGP040000224">
    <property type="protein sequence ID" value="CAJ1932477.1"/>
    <property type="molecule type" value="Genomic_DNA"/>
</dbReference>
<keyword evidence="2" id="KW-0732">Signal</keyword>
<feature type="compositionally biased region" description="Low complexity" evidence="1">
    <location>
        <begin position="29"/>
        <end position="49"/>
    </location>
</feature>
<gene>
    <name evidence="3" type="ORF">CYCCA115_LOCUS2856</name>
</gene>
<evidence type="ECO:0008006" key="5">
    <source>
        <dbReference type="Google" id="ProtNLM"/>
    </source>
</evidence>